<dbReference type="Proteomes" id="UP000682733">
    <property type="component" value="Unassembled WGS sequence"/>
</dbReference>
<evidence type="ECO:0000256" key="9">
    <source>
        <dbReference type="ARBA" id="ARBA00022801"/>
    </source>
</evidence>
<evidence type="ECO:0000256" key="2">
    <source>
        <dbReference type="ARBA" id="ARBA00004123"/>
    </source>
</evidence>
<accession>A0A8S2CPS5</accession>
<evidence type="ECO:0000313" key="14">
    <source>
        <dbReference type="EMBL" id="CAF0771695.1"/>
    </source>
</evidence>
<evidence type="ECO:0000256" key="6">
    <source>
        <dbReference type="ARBA" id="ARBA00022490"/>
    </source>
</evidence>
<dbReference type="InterPro" id="IPR026103">
    <property type="entry name" value="HARBI1_animal"/>
</dbReference>
<keyword evidence="7" id="KW-0540">Nuclease</keyword>
<evidence type="ECO:0000313" key="15">
    <source>
        <dbReference type="EMBL" id="CAF3552555.1"/>
    </source>
</evidence>
<dbReference type="Proteomes" id="UP000677228">
    <property type="component" value="Unassembled WGS sequence"/>
</dbReference>
<feature type="domain" description="DDE Tnp4" evidence="13">
    <location>
        <begin position="138"/>
        <end position="290"/>
    </location>
</feature>
<protein>
    <recommendedName>
        <fullName evidence="5">Putative nuclease HARBI1</fullName>
    </recommendedName>
    <alternativeName>
        <fullName evidence="11">Harbinger transposase-derived nuclease</fullName>
    </alternativeName>
</protein>
<comment type="caution">
    <text evidence="14">The sequence shown here is derived from an EMBL/GenBank/DDBJ whole genome shotgun (WGS) entry which is preliminary data.</text>
</comment>
<dbReference type="GO" id="GO:0005737">
    <property type="term" value="C:cytoplasm"/>
    <property type="evidence" value="ECO:0007669"/>
    <property type="project" value="UniProtKB-SubCell"/>
</dbReference>
<reference evidence="14" key="1">
    <citation type="submission" date="2021-02" db="EMBL/GenBank/DDBJ databases">
        <authorList>
            <person name="Nowell W R."/>
        </authorList>
    </citation>
    <scope>NUCLEOTIDE SEQUENCE</scope>
</reference>
<gene>
    <name evidence="14" type="ORF">OVA965_LOCUS3118</name>
    <name evidence="15" type="ORF">TMI583_LOCUS3117</name>
</gene>
<organism evidence="14 16">
    <name type="scientific">Didymodactylos carnosus</name>
    <dbReference type="NCBI Taxonomy" id="1234261"/>
    <lineage>
        <taxon>Eukaryota</taxon>
        <taxon>Metazoa</taxon>
        <taxon>Spiralia</taxon>
        <taxon>Gnathifera</taxon>
        <taxon>Rotifera</taxon>
        <taxon>Eurotatoria</taxon>
        <taxon>Bdelloidea</taxon>
        <taxon>Philodinida</taxon>
        <taxon>Philodinidae</taxon>
        <taxon>Didymodactylos</taxon>
    </lineage>
</organism>
<name>A0A8S2CPS5_9BILA</name>
<evidence type="ECO:0000256" key="7">
    <source>
        <dbReference type="ARBA" id="ARBA00022722"/>
    </source>
</evidence>
<feature type="non-terminal residue" evidence="14">
    <location>
        <position position="1"/>
    </location>
</feature>
<evidence type="ECO:0000313" key="16">
    <source>
        <dbReference type="Proteomes" id="UP000677228"/>
    </source>
</evidence>
<dbReference type="PRINTS" id="PR02086">
    <property type="entry name" value="PUTNUCHARBI1"/>
</dbReference>
<keyword evidence="8" id="KW-0479">Metal-binding</keyword>
<dbReference type="Pfam" id="PF13359">
    <property type="entry name" value="DDE_Tnp_4"/>
    <property type="match status" value="1"/>
</dbReference>
<dbReference type="AlphaFoldDB" id="A0A8S2CPS5"/>
<dbReference type="PANTHER" id="PTHR22930">
    <property type="match status" value="1"/>
</dbReference>
<evidence type="ECO:0000256" key="12">
    <source>
        <dbReference type="ARBA" id="ARBA00045850"/>
    </source>
</evidence>
<dbReference type="PANTHER" id="PTHR22930:SF267">
    <property type="entry name" value="NUCLEASE HARBI1-RELATED"/>
    <property type="match status" value="1"/>
</dbReference>
<dbReference type="GO" id="GO:0004518">
    <property type="term" value="F:nuclease activity"/>
    <property type="evidence" value="ECO:0007669"/>
    <property type="project" value="UniProtKB-KW"/>
</dbReference>
<comment type="cofactor">
    <cofactor evidence="1">
        <name>a divalent metal cation</name>
        <dbReference type="ChEBI" id="CHEBI:60240"/>
    </cofactor>
</comment>
<evidence type="ECO:0000256" key="3">
    <source>
        <dbReference type="ARBA" id="ARBA00004496"/>
    </source>
</evidence>
<dbReference type="InterPro" id="IPR045249">
    <property type="entry name" value="HARBI1-like"/>
</dbReference>
<sequence length="338" mass="38150">AKSLKRERIFQDRQNPMEMMTNDMVLARYRFPKTAIIDLLKLVAPQIVRATQRNNAIPPIIQLLTALRFYATGSFFYVDGDVHGISRSSVSRVMQDVSTILGKLAVDTIKFPSTANEQDEVKQGFYEMSKFPRVIGAIDCTHIQIKTPKENEERFVNRKNVHSINCQVVCDHKMMIRSTVVKWPGSTHDAFVLAQSNIATTLAAGVAGDGWLLGDSGYPLRSWLLTPFLNPGTGPERRFNKAQKRCRCTIERVFGVLKSRFRCLDKTGGGLQFVPEKCVKVILSCFYLHNLAKQMNLPDDDEDRIQQVLLDEFDDEVNVNGVPSGTDVRNAVLITYFS</sequence>
<comment type="function">
    <text evidence="12">Transposase-derived protein that may have nuclease activity. Does not have transposase activity.</text>
</comment>
<dbReference type="EMBL" id="CAJOBA010000729">
    <property type="protein sequence ID" value="CAF3552555.1"/>
    <property type="molecule type" value="Genomic_DNA"/>
</dbReference>
<keyword evidence="10" id="KW-0539">Nucleus</keyword>
<dbReference type="InterPro" id="IPR027806">
    <property type="entry name" value="HARBI1_dom"/>
</dbReference>
<dbReference type="GO" id="GO:0046872">
    <property type="term" value="F:metal ion binding"/>
    <property type="evidence" value="ECO:0007669"/>
    <property type="project" value="UniProtKB-KW"/>
</dbReference>
<keyword evidence="9" id="KW-0378">Hydrolase</keyword>
<dbReference type="GO" id="GO:0005634">
    <property type="term" value="C:nucleus"/>
    <property type="evidence" value="ECO:0007669"/>
    <property type="project" value="UniProtKB-SubCell"/>
</dbReference>
<evidence type="ECO:0000256" key="4">
    <source>
        <dbReference type="ARBA" id="ARBA00006958"/>
    </source>
</evidence>
<comment type="subcellular location">
    <subcellularLocation>
        <location evidence="3">Cytoplasm</location>
    </subcellularLocation>
    <subcellularLocation>
        <location evidence="2">Nucleus</location>
    </subcellularLocation>
</comment>
<evidence type="ECO:0000256" key="8">
    <source>
        <dbReference type="ARBA" id="ARBA00022723"/>
    </source>
</evidence>
<evidence type="ECO:0000256" key="11">
    <source>
        <dbReference type="ARBA" id="ARBA00030126"/>
    </source>
</evidence>
<evidence type="ECO:0000259" key="13">
    <source>
        <dbReference type="Pfam" id="PF13359"/>
    </source>
</evidence>
<evidence type="ECO:0000256" key="1">
    <source>
        <dbReference type="ARBA" id="ARBA00001968"/>
    </source>
</evidence>
<evidence type="ECO:0000256" key="5">
    <source>
        <dbReference type="ARBA" id="ARBA00015519"/>
    </source>
</evidence>
<keyword evidence="6" id="KW-0963">Cytoplasm</keyword>
<comment type="similarity">
    <text evidence="4">Belongs to the HARBI1 family.</text>
</comment>
<proteinExistence type="inferred from homology"/>
<dbReference type="EMBL" id="CAJNOK010000729">
    <property type="protein sequence ID" value="CAF0771695.1"/>
    <property type="molecule type" value="Genomic_DNA"/>
</dbReference>
<evidence type="ECO:0000256" key="10">
    <source>
        <dbReference type="ARBA" id="ARBA00023242"/>
    </source>
</evidence>
<dbReference type="GO" id="GO:0016787">
    <property type="term" value="F:hydrolase activity"/>
    <property type="evidence" value="ECO:0007669"/>
    <property type="project" value="UniProtKB-KW"/>
</dbReference>